<organism evidence="2 3">
    <name type="scientific">Babesia divergens</name>
    <dbReference type="NCBI Taxonomy" id="32595"/>
    <lineage>
        <taxon>Eukaryota</taxon>
        <taxon>Sar</taxon>
        <taxon>Alveolata</taxon>
        <taxon>Apicomplexa</taxon>
        <taxon>Aconoidasida</taxon>
        <taxon>Piroplasmida</taxon>
        <taxon>Babesiidae</taxon>
        <taxon>Babesia</taxon>
    </lineage>
</organism>
<sequence>MGAELRAAIYEKRVPAQVITEWYPYLTAHSRFFYRKVRQLERNMHTMQHLKFLNNTGQFNYYKHRRDWIEQYNTNLQRYVSNRRAISARRKKEEAREQRGMAQT</sequence>
<keyword evidence="3" id="KW-1185">Reference proteome</keyword>
<reference evidence="2" key="2">
    <citation type="submission" date="2021-05" db="EMBL/GenBank/DDBJ databases">
        <authorList>
            <person name="Pain A."/>
        </authorList>
    </citation>
    <scope>NUCLEOTIDE SEQUENCE</scope>
    <source>
        <strain evidence="2">1802A</strain>
    </source>
</reference>
<evidence type="ECO:0000256" key="1">
    <source>
        <dbReference type="SAM" id="MobiDB-lite"/>
    </source>
</evidence>
<protein>
    <submittedName>
        <fullName evidence="2">Uncharacterized protein</fullName>
    </submittedName>
</protein>
<evidence type="ECO:0000313" key="2">
    <source>
        <dbReference type="EMBL" id="KAK1937690.1"/>
    </source>
</evidence>
<evidence type="ECO:0000313" key="3">
    <source>
        <dbReference type="Proteomes" id="UP001195914"/>
    </source>
</evidence>
<reference evidence="2" key="1">
    <citation type="journal article" date="2014" name="Nucleic Acids Res.">
        <title>The evolutionary dynamics of variant antigen genes in Babesia reveal a history of genomic innovation underlying host-parasite interaction.</title>
        <authorList>
            <person name="Jackson A.P."/>
            <person name="Otto T.D."/>
            <person name="Darby A."/>
            <person name="Ramaprasad A."/>
            <person name="Xia D."/>
            <person name="Echaide I.E."/>
            <person name="Farber M."/>
            <person name="Gahlot S."/>
            <person name="Gamble J."/>
            <person name="Gupta D."/>
            <person name="Gupta Y."/>
            <person name="Jackson L."/>
            <person name="Malandrin L."/>
            <person name="Malas T.B."/>
            <person name="Moussa E."/>
            <person name="Nair M."/>
            <person name="Reid A.J."/>
            <person name="Sanders M."/>
            <person name="Sharma J."/>
            <person name="Tracey A."/>
            <person name="Quail M.A."/>
            <person name="Weir W."/>
            <person name="Wastling J.M."/>
            <person name="Hall N."/>
            <person name="Willadsen P."/>
            <person name="Lingelbach K."/>
            <person name="Shiels B."/>
            <person name="Tait A."/>
            <person name="Berriman M."/>
            <person name="Allred D.R."/>
            <person name="Pain A."/>
        </authorList>
    </citation>
    <scope>NUCLEOTIDE SEQUENCE</scope>
    <source>
        <strain evidence="2">1802A</strain>
    </source>
</reference>
<proteinExistence type="predicted"/>
<name>A0AAD9GFQ5_BABDI</name>
<dbReference type="AlphaFoldDB" id="A0AAD9GFQ5"/>
<accession>A0AAD9GFQ5</accession>
<feature type="region of interest" description="Disordered" evidence="1">
    <location>
        <begin position="85"/>
        <end position="104"/>
    </location>
</feature>
<gene>
    <name evidence="2" type="ORF">X943_003905</name>
</gene>
<feature type="compositionally biased region" description="Basic and acidic residues" evidence="1">
    <location>
        <begin position="91"/>
        <end position="104"/>
    </location>
</feature>
<dbReference type="Proteomes" id="UP001195914">
    <property type="component" value="Unassembled WGS sequence"/>
</dbReference>
<dbReference type="EMBL" id="JAHBMH010000033">
    <property type="protein sequence ID" value="KAK1937690.1"/>
    <property type="molecule type" value="Genomic_DNA"/>
</dbReference>
<comment type="caution">
    <text evidence="2">The sequence shown here is derived from an EMBL/GenBank/DDBJ whole genome shotgun (WGS) entry which is preliminary data.</text>
</comment>